<name>A0ABQ9FHX2_TEGGR</name>
<reference evidence="8 9" key="1">
    <citation type="submission" date="2022-12" db="EMBL/GenBank/DDBJ databases">
        <title>Chromosome-level genome of Tegillarca granosa.</title>
        <authorList>
            <person name="Kim J."/>
        </authorList>
    </citation>
    <scope>NUCLEOTIDE SEQUENCE [LARGE SCALE GENOMIC DNA]</scope>
    <source>
        <strain evidence="8">Teg-2019</strain>
        <tissue evidence="8">Adductor muscle</tissue>
    </source>
</reference>
<proteinExistence type="inferred from homology"/>
<evidence type="ECO:0000256" key="4">
    <source>
        <dbReference type="ARBA" id="ARBA00022989"/>
    </source>
</evidence>
<keyword evidence="4 6" id="KW-1133">Transmembrane helix</keyword>
<feature type="domain" description="Phosphatidic acid phosphatase type 2/haloperoxidase" evidence="7">
    <location>
        <begin position="3"/>
        <end position="128"/>
    </location>
</feature>
<dbReference type="InterPro" id="IPR000326">
    <property type="entry name" value="PAP2/HPO"/>
</dbReference>
<evidence type="ECO:0000259" key="7">
    <source>
        <dbReference type="SMART" id="SM00014"/>
    </source>
</evidence>
<evidence type="ECO:0000256" key="2">
    <source>
        <dbReference type="ARBA" id="ARBA00008816"/>
    </source>
</evidence>
<dbReference type="PANTHER" id="PTHR10165:SF35">
    <property type="entry name" value="RE23632P"/>
    <property type="match status" value="1"/>
</dbReference>
<accession>A0ABQ9FHX2</accession>
<organism evidence="8 9">
    <name type="scientific">Tegillarca granosa</name>
    <name type="common">Malaysian cockle</name>
    <name type="synonym">Anadara granosa</name>
    <dbReference type="NCBI Taxonomy" id="220873"/>
    <lineage>
        <taxon>Eukaryota</taxon>
        <taxon>Metazoa</taxon>
        <taxon>Spiralia</taxon>
        <taxon>Lophotrochozoa</taxon>
        <taxon>Mollusca</taxon>
        <taxon>Bivalvia</taxon>
        <taxon>Autobranchia</taxon>
        <taxon>Pteriomorphia</taxon>
        <taxon>Arcoida</taxon>
        <taxon>Arcoidea</taxon>
        <taxon>Arcidae</taxon>
        <taxon>Tegillarca</taxon>
    </lineage>
</organism>
<dbReference type="EMBL" id="JARBDR010000246">
    <property type="protein sequence ID" value="KAJ8316898.1"/>
    <property type="molecule type" value="Genomic_DNA"/>
</dbReference>
<keyword evidence="9" id="KW-1185">Reference proteome</keyword>
<dbReference type="Proteomes" id="UP001217089">
    <property type="component" value="Unassembled WGS sequence"/>
</dbReference>
<gene>
    <name evidence="8" type="ORF">KUTeg_004802</name>
</gene>
<comment type="similarity">
    <text evidence="2">Belongs to the PA-phosphatase related phosphoesterase family.</text>
</comment>
<dbReference type="InterPro" id="IPR043216">
    <property type="entry name" value="PAP-like"/>
</dbReference>
<evidence type="ECO:0000256" key="5">
    <source>
        <dbReference type="ARBA" id="ARBA00023136"/>
    </source>
</evidence>
<dbReference type="PANTHER" id="PTHR10165">
    <property type="entry name" value="LIPID PHOSPHATE PHOSPHATASE"/>
    <property type="match status" value="1"/>
</dbReference>
<feature type="transmembrane region" description="Helical" evidence="6">
    <location>
        <begin position="110"/>
        <end position="128"/>
    </location>
</feature>
<dbReference type="SMART" id="SM00014">
    <property type="entry name" value="acidPPc"/>
    <property type="match status" value="1"/>
</dbReference>
<keyword evidence="3 6" id="KW-0812">Transmembrane</keyword>
<keyword evidence="5 6" id="KW-0472">Membrane</keyword>
<comment type="subcellular location">
    <subcellularLocation>
        <location evidence="1">Membrane</location>
        <topology evidence="1">Multi-pass membrane protein</topology>
    </subcellularLocation>
</comment>
<dbReference type="SUPFAM" id="SSF48317">
    <property type="entry name" value="Acid phosphatase/Vanadium-dependent haloperoxidase"/>
    <property type="match status" value="1"/>
</dbReference>
<protein>
    <recommendedName>
        <fullName evidence="7">Phosphatidic acid phosphatase type 2/haloperoxidase domain-containing protein</fullName>
    </recommendedName>
</protein>
<feature type="transmembrane region" description="Helical" evidence="6">
    <location>
        <begin position="51"/>
        <end position="69"/>
    </location>
</feature>
<sequence>MLNLISVFYFHTRPRPDFLQRCFPDGKIHEDMKCKGPEAAVIQGYKSFPSGHSSISFSSLCFVSLYIAGKLHCFNRKGRGVAWRICCVVFPLVWAAMIAVSRTADYHHHWQDVTVGSVLGTVIAYICYRQYYPSVTKINSHLPYICLPTELDISPPSPLLPIINPGKNLDSALKIV</sequence>
<evidence type="ECO:0000313" key="8">
    <source>
        <dbReference type="EMBL" id="KAJ8316898.1"/>
    </source>
</evidence>
<evidence type="ECO:0000256" key="6">
    <source>
        <dbReference type="SAM" id="Phobius"/>
    </source>
</evidence>
<dbReference type="Pfam" id="PF01569">
    <property type="entry name" value="PAP2"/>
    <property type="match status" value="1"/>
</dbReference>
<comment type="caution">
    <text evidence="8">The sequence shown here is derived from an EMBL/GenBank/DDBJ whole genome shotgun (WGS) entry which is preliminary data.</text>
</comment>
<dbReference type="Gene3D" id="1.20.144.10">
    <property type="entry name" value="Phosphatidic acid phosphatase type 2/haloperoxidase"/>
    <property type="match status" value="1"/>
</dbReference>
<evidence type="ECO:0000256" key="1">
    <source>
        <dbReference type="ARBA" id="ARBA00004141"/>
    </source>
</evidence>
<evidence type="ECO:0000313" key="9">
    <source>
        <dbReference type="Proteomes" id="UP001217089"/>
    </source>
</evidence>
<feature type="transmembrane region" description="Helical" evidence="6">
    <location>
        <begin position="81"/>
        <end position="104"/>
    </location>
</feature>
<evidence type="ECO:0000256" key="3">
    <source>
        <dbReference type="ARBA" id="ARBA00022692"/>
    </source>
</evidence>
<dbReference type="InterPro" id="IPR036938">
    <property type="entry name" value="PAP2/HPO_sf"/>
</dbReference>